<dbReference type="Pfam" id="PF00496">
    <property type="entry name" value="SBP_bac_5"/>
    <property type="match status" value="1"/>
</dbReference>
<dbReference type="PIRSF" id="PIRSF002741">
    <property type="entry name" value="MppA"/>
    <property type="match status" value="1"/>
</dbReference>
<keyword evidence="4" id="KW-0732">Signal</keyword>
<dbReference type="InterPro" id="IPR039424">
    <property type="entry name" value="SBP_5"/>
</dbReference>
<evidence type="ECO:0000259" key="5">
    <source>
        <dbReference type="Pfam" id="PF00496"/>
    </source>
</evidence>
<keyword evidence="3" id="KW-0813">Transport</keyword>
<reference evidence="6 7" key="1">
    <citation type="journal article" date="2016" name="Microbes Environ.">
        <title>Phylogenetically diverse aerobic anoxygenic phototrophic bacteria isolated from epilithic biofilms in Tama river, Japan.</title>
        <authorList>
            <person name="Hirose S."/>
            <person name="Matsuura K."/>
            <person name="Haruta S."/>
        </authorList>
    </citation>
    <scope>NUCLEOTIDE SEQUENCE [LARGE SCALE GENOMIC DNA]</scope>
    <source>
        <strain evidence="6 7">S08</strain>
    </source>
</reference>
<accession>A0ABN6P064</accession>
<evidence type="ECO:0000256" key="2">
    <source>
        <dbReference type="ARBA" id="ARBA00005695"/>
    </source>
</evidence>
<comment type="similarity">
    <text evidence="2">Belongs to the bacterial solute-binding protein 5 family.</text>
</comment>
<evidence type="ECO:0000313" key="7">
    <source>
        <dbReference type="Proteomes" id="UP000831327"/>
    </source>
</evidence>
<evidence type="ECO:0000313" key="6">
    <source>
        <dbReference type="EMBL" id="BDG71721.1"/>
    </source>
</evidence>
<dbReference type="InterPro" id="IPR000914">
    <property type="entry name" value="SBP_5_dom"/>
</dbReference>
<gene>
    <name evidence="6" type="ORF">Rmf_16500</name>
</gene>
<sequence length="522" mass="57491">MTDPNTVSDAAGRNSLPPVTRRGVVTVAALSALLAGQTSAQTAGRSTGAALRLALSAGLDRLDPHKTGNGTDHVVLGGIYETLFWRVLATGEMQPRLATGYRLVNSKLWEFTLRQGVRFHDGTPFTADDVKFSIERAKEGGSHAIALGNVERVEVVDPFLVRVHTSAPDPTFLLRMQPLGGAGRVHILSKVYSESRSAQDVNDNPMGTGPYRMTRWLKGRSVALTRFDDYWGPKPDVANIVITFIPEASTRVNALIRGEVDLIQRLPLHEVDRIGRMPNLNVARTRDGLVHTILLNSRQPPFDDLDVRRAFNHAIDIRGIIAGLLGDNGTVLGVPMAPNVVQIDSTLQPYRYDPALARSILSSRPPIELRTFTSDGRYVADREIYQAINAQLEAVGFKVQPQTMEWGRLISMMTTRSAGPFFMIGWDFSEGDASKTASFTLSTGRTSGTNNPAYDLLVLEAEREMDPEKRKEMWKRAQRILYDNYLLGPIWMGASVFGASRRYVFNADLGEFINLAGINSAA</sequence>
<name>A0ABN6P064_9PROT</name>
<dbReference type="Gene3D" id="3.90.76.10">
    <property type="entry name" value="Dipeptide-binding Protein, Domain 1"/>
    <property type="match status" value="1"/>
</dbReference>
<dbReference type="PANTHER" id="PTHR30290">
    <property type="entry name" value="PERIPLASMIC BINDING COMPONENT OF ABC TRANSPORTER"/>
    <property type="match status" value="1"/>
</dbReference>
<organism evidence="6 7">
    <name type="scientific">Roseomonas fluvialis</name>
    <dbReference type="NCBI Taxonomy" id="1750527"/>
    <lineage>
        <taxon>Bacteria</taxon>
        <taxon>Pseudomonadati</taxon>
        <taxon>Pseudomonadota</taxon>
        <taxon>Alphaproteobacteria</taxon>
        <taxon>Acetobacterales</taxon>
        <taxon>Roseomonadaceae</taxon>
        <taxon>Roseomonas</taxon>
    </lineage>
</organism>
<feature type="domain" description="Solute-binding protein family 5" evidence="5">
    <location>
        <begin position="92"/>
        <end position="444"/>
    </location>
</feature>
<protein>
    <submittedName>
        <fullName evidence="6">Glutathione ABC transporter substrate-binding protein</fullName>
    </submittedName>
</protein>
<evidence type="ECO:0000256" key="1">
    <source>
        <dbReference type="ARBA" id="ARBA00004418"/>
    </source>
</evidence>
<dbReference type="PANTHER" id="PTHR30290:SF9">
    <property type="entry name" value="OLIGOPEPTIDE-BINDING PROTEIN APPA"/>
    <property type="match status" value="1"/>
</dbReference>
<dbReference type="InterPro" id="IPR030678">
    <property type="entry name" value="Peptide/Ni-bd"/>
</dbReference>
<dbReference type="Gene3D" id="3.10.105.10">
    <property type="entry name" value="Dipeptide-binding Protein, Domain 3"/>
    <property type="match status" value="1"/>
</dbReference>
<evidence type="ECO:0000256" key="3">
    <source>
        <dbReference type="ARBA" id="ARBA00022448"/>
    </source>
</evidence>
<dbReference type="Gene3D" id="3.40.190.10">
    <property type="entry name" value="Periplasmic binding protein-like II"/>
    <property type="match status" value="1"/>
</dbReference>
<evidence type="ECO:0000256" key="4">
    <source>
        <dbReference type="ARBA" id="ARBA00022729"/>
    </source>
</evidence>
<keyword evidence="7" id="KW-1185">Reference proteome</keyword>
<comment type="subcellular location">
    <subcellularLocation>
        <location evidence="1">Periplasm</location>
    </subcellularLocation>
</comment>
<dbReference type="EMBL" id="AP025637">
    <property type="protein sequence ID" value="BDG71721.1"/>
    <property type="molecule type" value="Genomic_DNA"/>
</dbReference>
<dbReference type="RefSeq" id="WP_244458961.1">
    <property type="nucleotide sequence ID" value="NZ_AP025637.1"/>
</dbReference>
<dbReference type="Proteomes" id="UP000831327">
    <property type="component" value="Chromosome"/>
</dbReference>
<proteinExistence type="inferred from homology"/>
<dbReference type="SUPFAM" id="SSF53850">
    <property type="entry name" value="Periplasmic binding protein-like II"/>
    <property type="match status" value="1"/>
</dbReference>